<keyword evidence="4" id="KW-0804">Transcription</keyword>
<evidence type="ECO:0000256" key="4">
    <source>
        <dbReference type="ARBA" id="ARBA00023163"/>
    </source>
</evidence>
<dbReference type="InterPro" id="IPR027417">
    <property type="entry name" value="P-loop_NTPase"/>
</dbReference>
<evidence type="ECO:0000259" key="7">
    <source>
        <dbReference type="PROSITE" id="PS51755"/>
    </source>
</evidence>
<dbReference type="OrthoDB" id="5521887at2"/>
<comment type="similarity">
    <text evidence="1">Belongs to the AfsR/DnrI/RedD regulatory family.</text>
</comment>
<dbReference type="AlphaFoldDB" id="A0A5S4GNU3"/>
<dbReference type="GO" id="GO:0000160">
    <property type="term" value="P:phosphorelay signal transduction system"/>
    <property type="evidence" value="ECO:0007669"/>
    <property type="project" value="InterPro"/>
</dbReference>
<keyword evidence="9" id="KW-1185">Reference proteome</keyword>
<dbReference type="GO" id="GO:0006355">
    <property type="term" value="P:regulation of DNA-templated transcription"/>
    <property type="evidence" value="ECO:0007669"/>
    <property type="project" value="InterPro"/>
</dbReference>
<keyword evidence="2" id="KW-0805">Transcription regulation</keyword>
<evidence type="ECO:0000256" key="2">
    <source>
        <dbReference type="ARBA" id="ARBA00023015"/>
    </source>
</evidence>
<name>A0A5S4GNU3_9ACTN</name>
<protein>
    <submittedName>
        <fullName evidence="8">Tetratricopeptide repeat protein</fullName>
    </submittedName>
</protein>
<feature type="region of interest" description="Disordered" evidence="6">
    <location>
        <begin position="1"/>
        <end position="40"/>
    </location>
</feature>
<dbReference type="CDD" id="cd00383">
    <property type="entry name" value="trans_reg_C"/>
    <property type="match status" value="1"/>
</dbReference>
<evidence type="ECO:0000256" key="3">
    <source>
        <dbReference type="ARBA" id="ARBA00023125"/>
    </source>
</evidence>
<gene>
    <name evidence="8" type="ORF">ETD85_37310</name>
</gene>
<feature type="DNA-binding region" description="OmpR/PhoB-type" evidence="5">
    <location>
        <begin position="41"/>
        <end position="144"/>
    </location>
</feature>
<dbReference type="SUPFAM" id="SSF52540">
    <property type="entry name" value="P-loop containing nucleoside triphosphate hydrolases"/>
    <property type="match status" value="1"/>
</dbReference>
<dbReference type="Pfam" id="PF00486">
    <property type="entry name" value="Trans_reg_C"/>
    <property type="match status" value="1"/>
</dbReference>
<dbReference type="SUPFAM" id="SSF46894">
    <property type="entry name" value="C-terminal effector domain of the bipartite response regulators"/>
    <property type="match status" value="1"/>
</dbReference>
<dbReference type="Gene3D" id="3.40.50.300">
    <property type="entry name" value="P-loop containing nucleotide triphosphate hydrolases"/>
    <property type="match status" value="1"/>
</dbReference>
<dbReference type="SUPFAM" id="SSF48452">
    <property type="entry name" value="TPR-like"/>
    <property type="match status" value="1"/>
</dbReference>
<dbReference type="PRINTS" id="PR00364">
    <property type="entry name" value="DISEASERSIST"/>
</dbReference>
<dbReference type="SMART" id="SM00862">
    <property type="entry name" value="Trans_reg_C"/>
    <property type="match status" value="1"/>
</dbReference>
<sequence>MSCPDWSDDIGATARGAGRRRVRGERHRAGDSGRAGAHMTAQETHMAAQETRFRILGPLEVTVGGRGITLGGPRAQGVLAALLLAEGQIVGAERLMDQVWGDSPPASGRSQVTIAVSSLRKALRTAGADPGLIETVAPGYRVRAPYLDARQAERNVGLARGESPERAATLLRETLELWRGQVLPGMDNPSLRTAADRWEELRLTVLEDWAAAELELGRHRDLVGELGVLVAEHPLRERARGQLMLALHRSGRQAEALGIYERGREILVRELGLEPGSELRETHARILRDAPAGDEPAGVARGASAGRAASPAGRAGTGERPAQLPPAASAFTGRRGELAQLGTLLDREDGDRTLPICVVYGVAGVGKTGLAVSWAHRVAGRFPDGQLFANLRGHDENAPPLRPEAVLARFLRALGVPGERIPAGIEERMALFRSLLEGRRVLVVLDNAASAAQVRPLLPGSASCCVIVTSRAPLGGLIAQNGASCVGLDVLSPEEAEELLARMVGAERIARERPAARRLGELCDRMPLALRIAAGKLMSRSTWTVASLANRLESERSRLDELRQDDLEVRGSFALSYRDLPQPARLAFRRLGLLDLPSGFAAWTVAALAEVPLLTAEKLCEQLVDAQLAQPLGQDLAGQPRYGFHDLVRLFSRERAYVEEEPDARTAAVTRTASCLLTLVEEARQREGRGPGDGIVLGDTPRWLPRPIAVDPLRDDHVAWVESERHTIVAATGLCAALGCPGPAWELAATAVFLYERRAHYDDWRVAAETALRACEEHGDRLGVAMMELCLGAMHVHQRNVREGMHHLDRAIEKFETLDHGQGLGLALRYQASLLENVGEFGACRANLDRARRLLRTAGDRLGQATALITMSHLEQHGDNADEARAVLLEAAALLLPANRTGRAIVAKRLADVCLAQDRIEEARVACEQALGLVREIEDPVGEAYVAFTLGQCHQRAGDAAEAESMLAHALDGARRLSDPLLEGRVLLSMGLADEAAEIFAGLGAHGWHARAVAERSREAAYRATHG</sequence>
<dbReference type="InterPro" id="IPR016032">
    <property type="entry name" value="Sig_transdc_resp-reg_C-effctor"/>
</dbReference>
<dbReference type="SUPFAM" id="SSF81901">
    <property type="entry name" value="HCP-like"/>
    <property type="match status" value="1"/>
</dbReference>
<dbReference type="Pfam" id="PF03704">
    <property type="entry name" value="BTAD"/>
    <property type="match status" value="1"/>
</dbReference>
<evidence type="ECO:0000256" key="6">
    <source>
        <dbReference type="SAM" id="MobiDB-lite"/>
    </source>
</evidence>
<dbReference type="PANTHER" id="PTHR35807">
    <property type="entry name" value="TRANSCRIPTIONAL REGULATOR REDD-RELATED"/>
    <property type="match status" value="1"/>
</dbReference>
<dbReference type="InterPro" id="IPR011990">
    <property type="entry name" value="TPR-like_helical_dom_sf"/>
</dbReference>
<dbReference type="GO" id="GO:0043531">
    <property type="term" value="F:ADP binding"/>
    <property type="evidence" value="ECO:0007669"/>
    <property type="project" value="InterPro"/>
</dbReference>
<dbReference type="SMART" id="SM01043">
    <property type="entry name" value="BTAD"/>
    <property type="match status" value="1"/>
</dbReference>
<feature type="compositionally biased region" description="Low complexity" evidence="6">
    <location>
        <begin position="296"/>
        <end position="314"/>
    </location>
</feature>
<keyword evidence="3 5" id="KW-0238">DNA-binding</keyword>
<dbReference type="Pfam" id="PF13424">
    <property type="entry name" value="TPR_12"/>
    <property type="match status" value="1"/>
</dbReference>
<comment type="caution">
    <text evidence="8">The sequence shown here is derived from an EMBL/GenBank/DDBJ whole genome shotgun (WGS) entry which is preliminary data.</text>
</comment>
<feature type="compositionally biased region" description="Basic residues" evidence="6">
    <location>
        <begin position="17"/>
        <end position="26"/>
    </location>
</feature>
<evidence type="ECO:0000256" key="1">
    <source>
        <dbReference type="ARBA" id="ARBA00005820"/>
    </source>
</evidence>
<dbReference type="InterPro" id="IPR001867">
    <property type="entry name" value="OmpR/PhoB-type_DNA-bd"/>
</dbReference>
<evidence type="ECO:0000256" key="5">
    <source>
        <dbReference type="PROSITE-ProRule" id="PRU01091"/>
    </source>
</evidence>
<feature type="region of interest" description="Disordered" evidence="6">
    <location>
        <begin position="290"/>
        <end position="331"/>
    </location>
</feature>
<dbReference type="PANTHER" id="PTHR35807:SF1">
    <property type="entry name" value="TRANSCRIPTIONAL REGULATOR REDD"/>
    <property type="match status" value="1"/>
</dbReference>
<dbReference type="Gene3D" id="1.10.10.10">
    <property type="entry name" value="Winged helix-like DNA-binding domain superfamily/Winged helix DNA-binding domain"/>
    <property type="match status" value="1"/>
</dbReference>
<accession>A0A5S4GNU3</accession>
<dbReference type="PROSITE" id="PS51755">
    <property type="entry name" value="OMPR_PHOB"/>
    <property type="match status" value="1"/>
</dbReference>
<dbReference type="InterPro" id="IPR036388">
    <property type="entry name" value="WH-like_DNA-bd_sf"/>
</dbReference>
<organism evidence="8 9">
    <name type="scientific">Nonomuraea zeae</name>
    <dbReference type="NCBI Taxonomy" id="1642303"/>
    <lineage>
        <taxon>Bacteria</taxon>
        <taxon>Bacillati</taxon>
        <taxon>Actinomycetota</taxon>
        <taxon>Actinomycetes</taxon>
        <taxon>Streptosporangiales</taxon>
        <taxon>Streptosporangiaceae</taxon>
        <taxon>Nonomuraea</taxon>
    </lineage>
</organism>
<feature type="domain" description="OmpR/PhoB-type" evidence="7">
    <location>
        <begin position="41"/>
        <end position="144"/>
    </location>
</feature>
<dbReference type="InterPro" id="IPR005158">
    <property type="entry name" value="BTAD"/>
</dbReference>
<evidence type="ECO:0000313" key="8">
    <source>
        <dbReference type="EMBL" id="TMR28020.1"/>
    </source>
</evidence>
<dbReference type="Proteomes" id="UP000306628">
    <property type="component" value="Unassembled WGS sequence"/>
</dbReference>
<dbReference type="InterPro" id="IPR051677">
    <property type="entry name" value="AfsR-DnrI-RedD_regulator"/>
</dbReference>
<dbReference type="GO" id="GO:0003677">
    <property type="term" value="F:DNA binding"/>
    <property type="evidence" value="ECO:0007669"/>
    <property type="project" value="UniProtKB-UniRule"/>
</dbReference>
<dbReference type="CDD" id="cd15831">
    <property type="entry name" value="BTAD"/>
    <property type="match status" value="1"/>
</dbReference>
<reference evidence="8 9" key="1">
    <citation type="submission" date="2019-05" db="EMBL/GenBank/DDBJ databases">
        <title>Draft genome sequence of Nonomuraea zeae DSM 100528.</title>
        <authorList>
            <person name="Saricaoglu S."/>
            <person name="Isik K."/>
        </authorList>
    </citation>
    <scope>NUCLEOTIDE SEQUENCE [LARGE SCALE GENOMIC DNA]</scope>
    <source>
        <strain evidence="8 9">DSM 100528</strain>
    </source>
</reference>
<dbReference type="Gene3D" id="1.25.40.10">
    <property type="entry name" value="Tetratricopeptide repeat domain"/>
    <property type="match status" value="3"/>
</dbReference>
<evidence type="ECO:0000313" key="9">
    <source>
        <dbReference type="Proteomes" id="UP000306628"/>
    </source>
</evidence>
<dbReference type="EMBL" id="VCKX01000153">
    <property type="protein sequence ID" value="TMR28020.1"/>
    <property type="molecule type" value="Genomic_DNA"/>
</dbReference>
<proteinExistence type="inferred from homology"/>